<keyword evidence="4" id="KW-0720">Serine protease</keyword>
<dbReference type="InterPro" id="IPR015500">
    <property type="entry name" value="Peptidase_S8_subtilisin-rel"/>
</dbReference>
<dbReference type="GO" id="GO:0008233">
    <property type="term" value="F:peptidase activity"/>
    <property type="evidence" value="ECO:0007669"/>
    <property type="project" value="UniProtKB-KW"/>
</dbReference>
<dbReference type="InterPro" id="IPR050131">
    <property type="entry name" value="Peptidase_S8_subtilisin-like"/>
</dbReference>
<dbReference type="PANTHER" id="PTHR43806">
    <property type="entry name" value="PEPTIDASE S8"/>
    <property type="match status" value="1"/>
</dbReference>
<dbReference type="PRINTS" id="PR00723">
    <property type="entry name" value="SUBTILISIN"/>
</dbReference>
<dbReference type="SUPFAM" id="SSF52743">
    <property type="entry name" value="Subtilisin-like"/>
    <property type="match status" value="1"/>
</dbReference>
<dbReference type="EMBL" id="JAGGLL010000040">
    <property type="protein sequence ID" value="MBP2023880.1"/>
    <property type="molecule type" value="Genomic_DNA"/>
</dbReference>
<name>A0ABS4K964_9CLOT</name>
<protein>
    <submittedName>
        <fullName evidence="6">Subtilisin family serine protease</fullName>
    </submittedName>
</protein>
<dbReference type="Gene3D" id="3.40.50.200">
    <property type="entry name" value="Peptidase S8/S53 domain"/>
    <property type="match status" value="1"/>
</dbReference>
<sequence length="562" mass="62485">MLSKLLKEIPEIINIERNFPFTLFSLKESNEAPNIKAVSKGSTILDGKGVVVGIIGTGIDYLNPRFMDENGNTRIIAIYDQTVDTGPMPKTFFLGTEYTREDINRAIEAKTMGNNPYDIVNHRDETGYGTSIATIIGGKGLGDKDEVVGFAPSCEFIIVKLKEACCENLAHWGVENYKGKVYDSHLVATSIRYLYQTHQMVGKPFVIYLSAGTNLGAHDGSTMGERYLNFFTQGRGFYGVMSTGDQGVSPICLKGNFEEEEIEKTIEINVDENQQNFFFSLYYGEPDVITVGITNPIGETIDKIPINQVNGEEAYFNLGKSSIYCQYFLENKVTLGQRIDIVIKNAVGGIWKINIKKENIVRGTINTWLQQKEFSVGKTGLVKSTPYTTLMTPATADNVIVNASFNEVEYIVMRDSGRGFTTDNRINPSVAVASQNILTVGLQNKPIVVSGSAVSGAILAGVTTLLVQWGIVEQNDLNMYSSKIKNYLIQGTVKDESGVYPNQETGFGVLNIEKVFNNLKNRQREQSEEVINNSNNNNKEKFSLYINIPEEIYNKIRFVSQQ</sequence>
<dbReference type="InterPro" id="IPR017310">
    <property type="entry name" value="Pept_S8A_subtilisin_clostridia"/>
</dbReference>
<dbReference type="RefSeq" id="WP_021284757.1">
    <property type="nucleotide sequence ID" value="NZ_JAGGLL010000040.1"/>
</dbReference>
<dbReference type="PANTHER" id="PTHR43806:SF11">
    <property type="entry name" value="CEREVISIN-RELATED"/>
    <property type="match status" value="1"/>
</dbReference>
<dbReference type="InterPro" id="IPR000209">
    <property type="entry name" value="Peptidase_S8/S53_dom"/>
</dbReference>
<evidence type="ECO:0000256" key="1">
    <source>
        <dbReference type="ARBA" id="ARBA00011073"/>
    </source>
</evidence>
<keyword evidence="7" id="KW-1185">Reference proteome</keyword>
<organism evidence="6 7">
    <name type="scientific">Clostridium punense</name>
    <dbReference type="NCBI Taxonomy" id="1054297"/>
    <lineage>
        <taxon>Bacteria</taxon>
        <taxon>Bacillati</taxon>
        <taxon>Bacillota</taxon>
        <taxon>Clostridia</taxon>
        <taxon>Eubacteriales</taxon>
        <taxon>Clostridiaceae</taxon>
        <taxon>Clostridium</taxon>
    </lineage>
</organism>
<keyword evidence="3" id="KW-0378">Hydrolase</keyword>
<dbReference type="CDD" id="cd07478">
    <property type="entry name" value="Peptidases_S8_CspA-like"/>
    <property type="match status" value="1"/>
</dbReference>
<keyword evidence="2 6" id="KW-0645">Protease</keyword>
<dbReference type="PIRSF" id="PIRSF037894">
    <property type="entry name" value="Subtilisin_rel_CspABC"/>
    <property type="match status" value="1"/>
</dbReference>
<dbReference type="GO" id="GO:0006508">
    <property type="term" value="P:proteolysis"/>
    <property type="evidence" value="ECO:0007669"/>
    <property type="project" value="UniProtKB-KW"/>
</dbReference>
<reference evidence="6 7" key="1">
    <citation type="submission" date="2021-03" db="EMBL/GenBank/DDBJ databases">
        <title>Genomic Encyclopedia of Type Strains, Phase IV (KMG-IV): sequencing the most valuable type-strain genomes for metagenomic binning, comparative biology and taxonomic classification.</title>
        <authorList>
            <person name="Goeker M."/>
        </authorList>
    </citation>
    <scope>NUCLEOTIDE SEQUENCE [LARGE SCALE GENOMIC DNA]</scope>
    <source>
        <strain evidence="6 7">DSM 28650</strain>
    </source>
</reference>
<comment type="similarity">
    <text evidence="1">Belongs to the peptidase S8 family.</text>
</comment>
<accession>A0ABS4K964</accession>
<dbReference type="Pfam" id="PF00082">
    <property type="entry name" value="Peptidase_S8"/>
    <property type="match status" value="1"/>
</dbReference>
<dbReference type="InterPro" id="IPR034045">
    <property type="entry name" value="Pep_S8_CspA-like"/>
</dbReference>
<evidence type="ECO:0000256" key="4">
    <source>
        <dbReference type="ARBA" id="ARBA00022825"/>
    </source>
</evidence>
<dbReference type="Gene3D" id="2.60.120.1290">
    <property type="match status" value="1"/>
</dbReference>
<dbReference type="InterPro" id="IPR036852">
    <property type="entry name" value="Peptidase_S8/S53_dom_sf"/>
</dbReference>
<evidence type="ECO:0000259" key="5">
    <source>
        <dbReference type="Pfam" id="PF00082"/>
    </source>
</evidence>
<dbReference type="Proteomes" id="UP001519308">
    <property type="component" value="Unassembled WGS sequence"/>
</dbReference>
<evidence type="ECO:0000313" key="7">
    <source>
        <dbReference type="Proteomes" id="UP001519308"/>
    </source>
</evidence>
<feature type="domain" description="Peptidase S8/S53" evidence="5">
    <location>
        <begin position="47"/>
        <end position="294"/>
    </location>
</feature>
<gene>
    <name evidence="6" type="ORF">J2Z44_003722</name>
</gene>
<evidence type="ECO:0000313" key="6">
    <source>
        <dbReference type="EMBL" id="MBP2023880.1"/>
    </source>
</evidence>
<evidence type="ECO:0000256" key="2">
    <source>
        <dbReference type="ARBA" id="ARBA00022670"/>
    </source>
</evidence>
<proteinExistence type="inferred from homology"/>
<evidence type="ECO:0000256" key="3">
    <source>
        <dbReference type="ARBA" id="ARBA00022801"/>
    </source>
</evidence>
<comment type="caution">
    <text evidence="6">The sequence shown here is derived from an EMBL/GenBank/DDBJ whole genome shotgun (WGS) entry which is preliminary data.</text>
</comment>